<proteinExistence type="predicted"/>
<comment type="caution">
    <text evidence="1">The sequence shown here is derived from an EMBL/GenBank/DDBJ whole genome shotgun (WGS) entry which is preliminary data.</text>
</comment>
<organism evidence="1 2">
    <name type="scientific">Candidatus Scybalomonas excrementavium</name>
    <dbReference type="NCBI Taxonomy" id="2840943"/>
    <lineage>
        <taxon>Bacteria</taxon>
        <taxon>Bacillati</taxon>
        <taxon>Bacillota</taxon>
        <taxon>Clostridia</taxon>
        <taxon>Lachnospirales</taxon>
        <taxon>Lachnospiraceae</taxon>
        <taxon>Lachnospiraceae incertae sedis</taxon>
        <taxon>Candidatus Scybalomonas</taxon>
    </lineage>
</organism>
<evidence type="ECO:0000313" key="2">
    <source>
        <dbReference type="Proteomes" id="UP000823618"/>
    </source>
</evidence>
<gene>
    <name evidence="1" type="ORF">IAC13_06575</name>
</gene>
<dbReference type="Proteomes" id="UP000823618">
    <property type="component" value="Unassembled WGS sequence"/>
</dbReference>
<reference evidence="1" key="1">
    <citation type="submission" date="2020-10" db="EMBL/GenBank/DDBJ databases">
        <authorList>
            <person name="Gilroy R."/>
        </authorList>
    </citation>
    <scope>NUCLEOTIDE SEQUENCE</scope>
    <source>
        <strain evidence="1">E3-2379</strain>
    </source>
</reference>
<dbReference type="EMBL" id="JADIML010000180">
    <property type="protein sequence ID" value="MBO8463577.1"/>
    <property type="molecule type" value="Genomic_DNA"/>
</dbReference>
<evidence type="ECO:0000313" key="1">
    <source>
        <dbReference type="EMBL" id="MBO8463577.1"/>
    </source>
</evidence>
<accession>A0A9D9N7Y4</accession>
<name>A0A9D9N7Y4_9FIRM</name>
<dbReference type="Pfam" id="PF19642">
    <property type="entry name" value="DUF6145"/>
    <property type="match status" value="1"/>
</dbReference>
<dbReference type="InterPro" id="IPR046143">
    <property type="entry name" value="DUF6145"/>
</dbReference>
<reference evidence="1" key="2">
    <citation type="journal article" date="2021" name="PeerJ">
        <title>Extensive microbial diversity within the chicken gut microbiome revealed by metagenomics and culture.</title>
        <authorList>
            <person name="Gilroy R."/>
            <person name="Ravi A."/>
            <person name="Getino M."/>
            <person name="Pursley I."/>
            <person name="Horton D.L."/>
            <person name="Alikhan N.F."/>
            <person name="Baker D."/>
            <person name="Gharbi K."/>
            <person name="Hall N."/>
            <person name="Watson M."/>
            <person name="Adriaenssens E.M."/>
            <person name="Foster-Nyarko E."/>
            <person name="Jarju S."/>
            <person name="Secka A."/>
            <person name="Antonio M."/>
            <person name="Oren A."/>
            <person name="Chaudhuri R.R."/>
            <person name="La Ragione R."/>
            <person name="Hildebrand F."/>
            <person name="Pallen M.J."/>
        </authorList>
    </citation>
    <scope>NUCLEOTIDE SEQUENCE</scope>
    <source>
        <strain evidence="1">E3-2379</strain>
    </source>
</reference>
<sequence>MDKEPVVLCGASTYEQKFYFNPEFKALPQQIQDELKIACVIFTSQISCVLTLEFDEEGNLDFVVRQNDDYAFDEIGSALKIKELQRTKKELWEELELYYKVFFLGMKIEESDQ</sequence>
<protein>
    <submittedName>
        <fullName evidence="1">Uncharacterized protein</fullName>
    </submittedName>
</protein>
<dbReference type="AlphaFoldDB" id="A0A9D9N7Y4"/>